<comment type="caution">
    <text evidence="7">The sequence shown here is derived from an EMBL/GenBank/DDBJ whole genome shotgun (WGS) entry which is preliminary data.</text>
</comment>
<evidence type="ECO:0000313" key="8">
    <source>
        <dbReference type="Proteomes" id="UP000249204"/>
    </source>
</evidence>
<evidence type="ECO:0000259" key="6">
    <source>
        <dbReference type="Pfam" id="PF08281"/>
    </source>
</evidence>
<keyword evidence="3" id="KW-0731">Sigma factor</keyword>
<dbReference type="Gene3D" id="1.10.10.10">
    <property type="entry name" value="Winged helix-like DNA-binding domain superfamily/Winged helix DNA-binding domain"/>
    <property type="match status" value="1"/>
</dbReference>
<evidence type="ECO:0000256" key="4">
    <source>
        <dbReference type="ARBA" id="ARBA00023163"/>
    </source>
</evidence>
<dbReference type="PANTHER" id="PTHR43133">
    <property type="entry name" value="RNA POLYMERASE ECF-TYPE SIGMA FACTO"/>
    <property type="match status" value="1"/>
</dbReference>
<dbReference type="GO" id="GO:0006352">
    <property type="term" value="P:DNA-templated transcription initiation"/>
    <property type="evidence" value="ECO:0007669"/>
    <property type="project" value="InterPro"/>
</dbReference>
<dbReference type="InterPro" id="IPR007627">
    <property type="entry name" value="RNA_pol_sigma70_r2"/>
</dbReference>
<dbReference type="EMBL" id="QKWW01000046">
    <property type="protein sequence ID" value="PZT54624.1"/>
    <property type="molecule type" value="Genomic_DNA"/>
</dbReference>
<evidence type="ECO:0000313" key="7">
    <source>
        <dbReference type="EMBL" id="PZT54624.1"/>
    </source>
</evidence>
<feature type="domain" description="RNA polymerase sigma-70 region 2" evidence="5">
    <location>
        <begin position="6"/>
        <end position="70"/>
    </location>
</feature>
<feature type="domain" description="RNA polymerase sigma factor 70 region 4 type 2" evidence="6">
    <location>
        <begin position="105"/>
        <end position="154"/>
    </location>
</feature>
<dbReference type="InterPro" id="IPR039425">
    <property type="entry name" value="RNA_pol_sigma-70-like"/>
</dbReference>
<dbReference type="Proteomes" id="UP000249204">
    <property type="component" value="Unassembled WGS sequence"/>
</dbReference>
<dbReference type="InterPro" id="IPR013325">
    <property type="entry name" value="RNA_pol_sigma_r2"/>
</dbReference>
<evidence type="ECO:0000256" key="3">
    <source>
        <dbReference type="ARBA" id="ARBA00023082"/>
    </source>
</evidence>
<dbReference type="SUPFAM" id="SSF88946">
    <property type="entry name" value="Sigma2 domain of RNA polymerase sigma factors"/>
    <property type="match status" value="1"/>
</dbReference>
<sequence length="185" mass="22408">MNEKELFELYSRDVYRTCYYMLHHAQDAEDVCHDVFITVFRQDWRKVEHMKTWLMKITVNHCLNFLKRERTSKQREKKQFMLTPQRTAEPVDTIVEHVEEMERWQQWVQELPEKIRAAMLLRYMNELSLAEIAEILDIPVGTVKSRIYKGLRLLRKRWEKTGKHHQKGEMYNEAYGKSVISSSEK</sequence>
<dbReference type="GO" id="GO:0016987">
    <property type="term" value="F:sigma factor activity"/>
    <property type="evidence" value="ECO:0007669"/>
    <property type="project" value="UniProtKB-KW"/>
</dbReference>
<dbReference type="Pfam" id="PF04542">
    <property type="entry name" value="Sigma70_r2"/>
    <property type="match status" value="1"/>
</dbReference>
<reference evidence="7 8" key="1">
    <citation type="submission" date="2018-06" db="EMBL/GenBank/DDBJ databases">
        <title>Isolation of heavy metals resistant Paenibacillus silvae NC2 from Gold-Copper mine in ZiJin, China.</title>
        <authorList>
            <person name="Xu J."/>
            <person name="Mazhar H.S."/>
            <person name="Rensing C."/>
        </authorList>
    </citation>
    <scope>NUCLEOTIDE SEQUENCE [LARGE SCALE GENOMIC DNA]</scope>
    <source>
        <strain evidence="7 8">NC2</strain>
    </source>
</reference>
<dbReference type="Pfam" id="PF08281">
    <property type="entry name" value="Sigma70_r4_2"/>
    <property type="match status" value="1"/>
</dbReference>
<comment type="similarity">
    <text evidence="1">Belongs to the sigma-70 factor family. ECF subfamily.</text>
</comment>
<dbReference type="InterPro" id="IPR036388">
    <property type="entry name" value="WH-like_DNA-bd_sf"/>
</dbReference>
<dbReference type="NCBIfam" id="TIGR02937">
    <property type="entry name" value="sigma70-ECF"/>
    <property type="match status" value="1"/>
</dbReference>
<dbReference type="InterPro" id="IPR013324">
    <property type="entry name" value="RNA_pol_sigma_r3/r4-like"/>
</dbReference>
<dbReference type="RefSeq" id="WP_111271294.1">
    <property type="nucleotide sequence ID" value="NZ_QKWW01000046.1"/>
</dbReference>
<dbReference type="SUPFAM" id="SSF88659">
    <property type="entry name" value="Sigma3 and sigma4 domains of RNA polymerase sigma factors"/>
    <property type="match status" value="1"/>
</dbReference>
<evidence type="ECO:0000259" key="5">
    <source>
        <dbReference type="Pfam" id="PF04542"/>
    </source>
</evidence>
<keyword evidence="4" id="KW-0804">Transcription</keyword>
<protein>
    <submittedName>
        <fullName evidence="7">RNA polymerase sigma factor</fullName>
    </submittedName>
</protein>
<dbReference type="GO" id="GO:0003677">
    <property type="term" value="F:DNA binding"/>
    <property type="evidence" value="ECO:0007669"/>
    <property type="project" value="InterPro"/>
</dbReference>
<dbReference type="InterPro" id="IPR013249">
    <property type="entry name" value="RNA_pol_sigma70_r4_t2"/>
</dbReference>
<name>A0A2W6NF73_9BACL</name>
<dbReference type="AlphaFoldDB" id="A0A2W6NF73"/>
<keyword evidence="2" id="KW-0805">Transcription regulation</keyword>
<dbReference type="Gene3D" id="1.10.1740.10">
    <property type="match status" value="1"/>
</dbReference>
<organism evidence="7 8">
    <name type="scientific">Paenibacillus silvae</name>
    <dbReference type="NCBI Taxonomy" id="1325358"/>
    <lineage>
        <taxon>Bacteria</taxon>
        <taxon>Bacillati</taxon>
        <taxon>Bacillota</taxon>
        <taxon>Bacilli</taxon>
        <taxon>Bacillales</taxon>
        <taxon>Paenibacillaceae</taxon>
        <taxon>Paenibacillus</taxon>
    </lineage>
</organism>
<gene>
    <name evidence="7" type="ORF">DN757_16515</name>
</gene>
<proteinExistence type="inferred from homology"/>
<evidence type="ECO:0000256" key="2">
    <source>
        <dbReference type="ARBA" id="ARBA00023015"/>
    </source>
</evidence>
<accession>A0A2W6NF73</accession>
<dbReference type="PANTHER" id="PTHR43133:SF51">
    <property type="entry name" value="RNA POLYMERASE SIGMA FACTOR"/>
    <property type="match status" value="1"/>
</dbReference>
<dbReference type="InterPro" id="IPR014284">
    <property type="entry name" value="RNA_pol_sigma-70_dom"/>
</dbReference>
<dbReference type="CDD" id="cd06171">
    <property type="entry name" value="Sigma70_r4"/>
    <property type="match status" value="1"/>
</dbReference>
<evidence type="ECO:0000256" key="1">
    <source>
        <dbReference type="ARBA" id="ARBA00010641"/>
    </source>
</evidence>